<dbReference type="AlphaFoldDB" id="A0A6G7GUQ0"/>
<evidence type="ECO:0000313" key="2">
    <source>
        <dbReference type="Proteomes" id="UP000501926"/>
    </source>
</evidence>
<dbReference type="EMBL" id="CP049055">
    <property type="protein sequence ID" value="QII12999.1"/>
    <property type="molecule type" value="Genomic_DNA"/>
</dbReference>
<gene>
    <name evidence="1" type="ORF">KsCSTR_36200</name>
</gene>
<sequence length="38" mass="4115">MTKGTIVLTPFPFTDLSTVKKCPAVIVSSSEKPEMMLS</sequence>
<protein>
    <recommendedName>
        <fullName evidence="3">PemK-like protein</fullName>
    </recommendedName>
</protein>
<reference evidence="1 2" key="1">
    <citation type="submission" date="2020-02" db="EMBL/GenBank/DDBJ databases">
        <title>Newly sequenced genome of strain CSTR1 showed variability in Candidatus Kuenenia stuttgartiensis genomes.</title>
        <authorList>
            <person name="Ding C."/>
            <person name="Adrian L."/>
        </authorList>
    </citation>
    <scope>NUCLEOTIDE SEQUENCE [LARGE SCALE GENOMIC DNA]</scope>
    <source>
        <strain evidence="1 2">CSTR1</strain>
    </source>
</reference>
<organism evidence="1 2">
    <name type="scientific">Kuenenia stuttgartiensis</name>
    <dbReference type="NCBI Taxonomy" id="174633"/>
    <lineage>
        <taxon>Bacteria</taxon>
        <taxon>Pseudomonadati</taxon>
        <taxon>Planctomycetota</taxon>
        <taxon>Candidatus Brocadiia</taxon>
        <taxon>Candidatus Brocadiales</taxon>
        <taxon>Candidatus Brocadiaceae</taxon>
        <taxon>Candidatus Kuenenia</taxon>
    </lineage>
</organism>
<proteinExistence type="predicted"/>
<accession>A0A6G7GUQ0</accession>
<name>A0A6G7GUQ0_KUEST</name>
<evidence type="ECO:0000313" key="1">
    <source>
        <dbReference type="EMBL" id="QII12999.1"/>
    </source>
</evidence>
<evidence type="ECO:0008006" key="3">
    <source>
        <dbReference type="Google" id="ProtNLM"/>
    </source>
</evidence>
<dbReference type="Proteomes" id="UP000501926">
    <property type="component" value="Chromosome"/>
</dbReference>